<evidence type="ECO:0000313" key="1">
    <source>
        <dbReference type="EMBL" id="GIY05566.1"/>
    </source>
</evidence>
<proteinExistence type="predicted"/>
<accession>A0AAV4Q968</accession>
<protein>
    <submittedName>
        <fullName evidence="1">Uncharacterized protein</fullName>
    </submittedName>
</protein>
<keyword evidence="2" id="KW-1185">Reference proteome</keyword>
<dbReference type="AlphaFoldDB" id="A0AAV4Q968"/>
<evidence type="ECO:0000313" key="2">
    <source>
        <dbReference type="Proteomes" id="UP001054945"/>
    </source>
</evidence>
<reference evidence="1 2" key="1">
    <citation type="submission" date="2021-06" db="EMBL/GenBank/DDBJ databases">
        <title>Caerostris extrusa draft genome.</title>
        <authorList>
            <person name="Kono N."/>
            <person name="Arakawa K."/>
        </authorList>
    </citation>
    <scope>NUCLEOTIDE SEQUENCE [LARGE SCALE GENOMIC DNA]</scope>
</reference>
<gene>
    <name evidence="1" type="ORF">CEXT_55221</name>
</gene>
<sequence length="93" mass="10666">MSWCLMCWPFCVDSIREWAALTQRLCLMIEKLPAHLHLAFSILIISGNPVLMLGQEDDNNPICYGLFGTASIIHDGWFCFVSSCDRHESFWVL</sequence>
<name>A0AAV4Q968_CAEEX</name>
<comment type="caution">
    <text evidence="1">The sequence shown here is derived from an EMBL/GenBank/DDBJ whole genome shotgun (WGS) entry which is preliminary data.</text>
</comment>
<dbReference type="Proteomes" id="UP001054945">
    <property type="component" value="Unassembled WGS sequence"/>
</dbReference>
<dbReference type="EMBL" id="BPLR01005859">
    <property type="protein sequence ID" value="GIY05566.1"/>
    <property type="molecule type" value="Genomic_DNA"/>
</dbReference>
<organism evidence="1 2">
    <name type="scientific">Caerostris extrusa</name>
    <name type="common">Bark spider</name>
    <name type="synonym">Caerostris bankana</name>
    <dbReference type="NCBI Taxonomy" id="172846"/>
    <lineage>
        <taxon>Eukaryota</taxon>
        <taxon>Metazoa</taxon>
        <taxon>Ecdysozoa</taxon>
        <taxon>Arthropoda</taxon>
        <taxon>Chelicerata</taxon>
        <taxon>Arachnida</taxon>
        <taxon>Araneae</taxon>
        <taxon>Araneomorphae</taxon>
        <taxon>Entelegynae</taxon>
        <taxon>Araneoidea</taxon>
        <taxon>Araneidae</taxon>
        <taxon>Caerostris</taxon>
    </lineage>
</organism>